<dbReference type="HOGENOM" id="CLU_719039_0_0_5"/>
<accession>B0SWY2</accession>
<dbReference type="eggNOG" id="ENOG502ZNT9">
    <property type="taxonomic scope" value="Bacteria"/>
</dbReference>
<reference evidence="1" key="1">
    <citation type="submission" date="2008-01" db="EMBL/GenBank/DDBJ databases">
        <title>Complete sequence of chromosome of Caulobacter sp. K31.</title>
        <authorList>
            <consortium name="US DOE Joint Genome Institute"/>
            <person name="Copeland A."/>
            <person name="Lucas S."/>
            <person name="Lapidus A."/>
            <person name="Barry K."/>
            <person name="Glavina del Rio T."/>
            <person name="Dalin E."/>
            <person name="Tice H."/>
            <person name="Pitluck S."/>
            <person name="Bruce D."/>
            <person name="Goodwin L."/>
            <person name="Thompson L.S."/>
            <person name="Brettin T."/>
            <person name="Detter J.C."/>
            <person name="Han C."/>
            <person name="Schmutz J."/>
            <person name="Larimer F."/>
            <person name="Land M."/>
            <person name="Hauser L."/>
            <person name="Kyrpides N."/>
            <person name="Kim E."/>
            <person name="Stephens C."/>
            <person name="Richardson P."/>
        </authorList>
    </citation>
    <scope>NUCLEOTIDE SEQUENCE [LARGE SCALE GENOMIC DNA]</scope>
    <source>
        <strain evidence="1">K31</strain>
    </source>
</reference>
<dbReference type="AlphaFoldDB" id="B0SWY2"/>
<proteinExistence type="predicted"/>
<dbReference type="EMBL" id="CP000927">
    <property type="protein sequence ID" value="ABZ73190.1"/>
    <property type="molecule type" value="Genomic_DNA"/>
</dbReference>
<name>B0SWY2_CAUSK</name>
<dbReference type="KEGG" id="cak:Caul_4065"/>
<gene>
    <name evidence="1" type="ordered locus">Caul_4065</name>
</gene>
<evidence type="ECO:0000313" key="1">
    <source>
        <dbReference type="EMBL" id="ABZ73190.1"/>
    </source>
</evidence>
<organism evidence="1">
    <name type="scientific">Caulobacter sp. (strain K31)</name>
    <dbReference type="NCBI Taxonomy" id="366602"/>
    <lineage>
        <taxon>Bacteria</taxon>
        <taxon>Pseudomonadati</taxon>
        <taxon>Pseudomonadota</taxon>
        <taxon>Alphaproteobacteria</taxon>
        <taxon>Caulobacterales</taxon>
        <taxon>Caulobacteraceae</taxon>
        <taxon>Caulobacter</taxon>
    </lineage>
</organism>
<sequence length="417" mass="44772">MTAIACLKVFVGDELRFADNDTMAALVGKVAGAYLETTWLWPRRYGLVASFSFVLADPRATQLDARELQALARDLQFKLFGDKGEGDIALLMFEGDQTDVMRFAGIHGAQLKALLEGKDDGSLVGRVCRITPTEVTSVVPKGGPVHGAPPMEELALLPVEDPEGPPARAGYRGVYHPGRQVFIGSAATWRPAGTPAAFGFTVAQPDIDHPETDIAALGGVAAALAGVSACGVSAGVIFFPLSFSTLVKPAGRAALLPHLEALPPGSRPRLAASIYDTPRAPSFSALSQARRFLEPFFSRLDLRVSDPAFQIDELPLDLASSVTLILPQTDEPARLAAIGRFLREGDAYRRKRVWQGVTDVRTRRELNHCIDLDAPFVSGAAVSDLLEAPVGTPHLSSLHLPMHEWSRDPEQDTVKAA</sequence>
<protein>
    <submittedName>
        <fullName evidence="1">Uncharacterized protein</fullName>
    </submittedName>
</protein>
<dbReference type="STRING" id="366602.Caul_4065"/>
<dbReference type="OrthoDB" id="7179331at2"/>